<evidence type="ECO:0000256" key="1">
    <source>
        <dbReference type="ARBA" id="ARBA00004651"/>
    </source>
</evidence>
<evidence type="ECO:0000256" key="6">
    <source>
        <dbReference type="SAM" id="Phobius"/>
    </source>
</evidence>
<feature type="domain" description="ABC3 transporter permease C-terminal" evidence="7">
    <location>
        <begin position="635"/>
        <end position="704"/>
    </location>
</feature>
<feature type="transmembrane region" description="Helical" evidence="6">
    <location>
        <begin position="680"/>
        <end position="703"/>
    </location>
</feature>
<dbReference type="EMBL" id="CVTD020000015">
    <property type="protein sequence ID" value="CRZ34300.1"/>
    <property type="molecule type" value="Genomic_DNA"/>
</dbReference>
<keyword evidence="9" id="KW-1185">Reference proteome</keyword>
<organism evidence="8 9">
    <name type="scientific">Herbinix hemicellulosilytica</name>
    <dbReference type="NCBI Taxonomy" id="1564487"/>
    <lineage>
        <taxon>Bacteria</taxon>
        <taxon>Bacillati</taxon>
        <taxon>Bacillota</taxon>
        <taxon>Clostridia</taxon>
        <taxon>Lachnospirales</taxon>
        <taxon>Lachnospiraceae</taxon>
        <taxon>Herbinix</taxon>
    </lineage>
</organism>
<gene>
    <name evidence="8" type="ORF">HHT355_1098</name>
</gene>
<comment type="subcellular location">
    <subcellularLocation>
        <location evidence="1">Cell membrane</location>
        <topology evidence="1">Multi-pass membrane protein</topology>
    </subcellularLocation>
</comment>
<feature type="transmembrane region" description="Helical" evidence="6">
    <location>
        <begin position="200"/>
        <end position="219"/>
    </location>
</feature>
<evidence type="ECO:0000313" key="8">
    <source>
        <dbReference type="EMBL" id="CRZ34300.1"/>
    </source>
</evidence>
<dbReference type="InterPro" id="IPR003838">
    <property type="entry name" value="ABC3_permease_C"/>
</dbReference>
<dbReference type="AlphaFoldDB" id="A0A0H5SGX2"/>
<keyword evidence="4 6" id="KW-1133">Transmembrane helix</keyword>
<feature type="transmembrane region" description="Helical" evidence="6">
    <location>
        <begin position="289"/>
        <end position="312"/>
    </location>
</feature>
<keyword evidence="3 6" id="KW-0812">Transmembrane</keyword>
<evidence type="ECO:0000256" key="5">
    <source>
        <dbReference type="ARBA" id="ARBA00023136"/>
    </source>
</evidence>
<dbReference type="GO" id="GO:0005886">
    <property type="term" value="C:plasma membrane"/>
    <property type="evidence" value="ECO:0007669"/>
    <property type="project" value="UniProtKB-SubCell"/>
</dbReference>
<evidence type="ECO:0000259" key="7">
    <source>
        <dbReference type="Pfam" id="PF02687"/>
    </source>
</evidence>
<feature type="transmembrane region" description="Helical" evidence="6">
    <location>
        <begin position="333"/>
        <end position="355"/>
    </location>
</feature>
<feature type="transmembrane region" description="Helical" evidence="6">
    <location>
        <begin position="240"/>
        <end position="269"/>
    </location>
</feature>
<accession>A0A0H5SGX2</accession>
<evidence type="ECO:0000256" key="4">
    <source>
        <dbReference type="ARBA" id="ARBA00022989"/>
    </source>
</evidence>
<name>A0A0H5SGX2_HERHM</name>
<feature type="transmembrane region" description="Helical" evidence="6">
    <location>
        <begin position="631"/>
        <end position="650"/>
    </location>
</feature>
<evidence type="ECO:0000256" key="3">
    <source>
        <dbReference type="ARBA" id="ARBA00022692"/>
    </source>
</evidence>
<keyword evidence="2" id="KW-1003">Cell membrane</keyword>
<evidence type="ECO:0000256" key="2">
    <source>
        <dbReference type="ARBA" id="ARBA00022475"/>
    </source>
</evidence>
<evidence type="ECO:0000313" key="9">
    <source>
        <dbReference type="Proteomes" id="UP000236497"/>
    </source>
</evidence>
<keyword evidence="5 6" id="KW-0472">Membrane</keyword>
<feature type="transmembrane region" description="Helical" evidence="6">
    <location>
        <begin position="715"/>
        <end position="736"/>
    </location>
</feature>
<sequence>MVISDISNEHASEIKTSIPDYDYKQFQILGNLTYQDTKITYGYTEQKMGDYLGFKLICGTWPSAAEQIVIEEYLATKLGLDKLPCFVDMFIEDTKKTYEITGIISNYSCNLSVDVNRSLNTNVYPSAIYGGEFDDKAGISLVVSQKNLNFKTADNDIWDFLSKYRKLPSGSNNLSLNEKLTWHGFDDLKDIINSRVVHSLLLYIFMLITEIIIIRSFMLKNKNTFYIFKALGLSARENKILMIRLISFFLVSALALSYLMVYSVGLAYINQTFSEYKEAFSREILKYFTIQLITVFLLLFGFIIIIIMSEDLQIMEGIKFVKKRNSNLKFKKININTVFMYTVLLFCIIASMNFMTMFKTDLKIEYSLYSKKTFSSENIGTYNVALYQDRYFPFSVLDTLKKYSKYISISTEGEALQFSILFEKGKTDPYFKNLIDSDTRYSSKNEDKIFISGEAAKYTAVPVNQISIQVLPDKELNEFMKKHDINLSYSEPDSLTDKNLSCILIVPNYDGGHENAVIKEKGYINIGGINKINDEFSFHIEKFKVEKLITPVTSQSMPIQMVISEETAKKSSSILGYNIISVTVKDDTPEDLLYEIDNIIYSIAASVQGGMLGSTLKEATDNKLLKNYTGLLSNTIIIFCIMSVIIYINLSTFVNWENNKHEYGVLRSFGMSYHILQHKLFMQFTISILCSTVIASLLGYLAFPGKYGMTPGQVAVSLFTSLIVTYFCRIILYFIYKKQTISSMVNDA</sequence>
<protein>
    <submittedName>
        <fullName evidence="8">Putative membrane protein</fullName>
    </submittedName>
</protein>
<reference evidence="8 9" key="1">
    <citation type="submission" date="2015-06" db="EMBL/GenBank/DDBJ databases">
        <authorList>
            <person name="Wibberg Daniel"/>
        </authorList>
    </citation>
    <scope>NUCLEOTIDE SEQUENCE [LARGE SCALE GENOMIC DNA]</scope>
    <source>
        <strain evidence="8 9">T3/55T</strain>
    </source>
</reference>
<dbReference type="Pfam" id="PF02687">
    <property type="entry name" value="FtsX"/>
    <property type="match status" value="1"/>
</dbReference>
<dbReference type="Proteomes" id="UP000236497">
    <property type="component" value="Unassembled WGS sequence"/>
</dbReference>
<proteinExistence type="predicted"/>